<dbReference type="EMBL" id="KV784359">
    <property type="protein sequence ID" value="OEU15803.1"/>
    <property type="molecule type" value="Genomic_DNA"/>
</dbReference>
<name>A0A1E7FDB3_9STRA</name>
<evidence type="ECO:0000313" key="2">
    <source>
        <dbReference type="EMBL" id="OEU15803.1"/>
    </source>
</evidence>
<dbReference type="AlphaFoldDB" id="A0A1E7FDB3"/>
<dbReference type="SUPFAM" id="SSF82199">
    <property type="entry name" value="SET domain"/>
    <property type="match status" value="1"/>
</dbReference>
<feature type="compositionally biased region" description="Low complexity" evidence="1">
    <location>
        <begin position="587"/>
        <end position="600"/>
    </location>
</feature>
<dbReference type="GO" id="GO:0016279">
    <property type="term" value="F:protein-lysine N-methyltransferase activity"/>
    <property type="evidence" value="ECO:0007669"/>
    <property type="project" value="TreeGrafter"/>
</dbReference>
<gene>
    <name evidence="2" type="ORF">FRACYDRAFT_240498</name>
</gene>
<keyword evidence="3" id="KW-1185">Reference proteome</keyword>
<reference evidence="2 3" key="1">
    <citation type="submission" date="2016-09" db="EMBL/GenBank/DDBJ databases">
        <title>Extensive genetic diversity and differential bi-allelic expression allows diatom success in the polar Southern Ocean.</title>
        <authorList>
            <consortium name="DOE Joint Genome Institute"/>
            <person name="Mock T."/>
            <person name="Otillar R.P."/>
            <person name="Strauss J."/>
            <person name="Dupont C."/>
            <person name="Frickenhaus S."/>
            <person name="Maumus F."/>
            <person name="Mcmullan M."/>
            <person name="Sanges R."/>
            <person name="Schmutz J."/>
            <person name="Toseland A."/>
            <person name="Valas R."/>
            <person name="Veluchamy A."/>
            <person name="Ward B.J."/>
            <person name="Allen A."/>
            <person name="Barry K."/>
            <person name="Falciatore A."/>
            <person name="Ferrante M."/>
            <person name="Fortunato A.E."/>
            <person name="Gloeckner G."/>
            <person name="Gruber A."/>
            <person name="Hipkin R."/>
            <person name="Janech M."/>
            <person name="Kroth P."/>
            <person name="Leese F."/>
            <person name="Lindquist E."/>
            <person name="Lyon B.R."/>
            <person name="Martin J."/>
            <person name="Mayer C."/>
            <person name="Parker M."/>
            <person name="Quesneville H."/>
            <person name="Raymond J."/>
            <person name="Uhlig C."/>
            <person name="Valentin K.U."/>
            <person name="Worden A.Z."/>
            <person name="Armbrust E.V."/>
            <person name="Bowler C."/>
            <person name="Green B."/>
            <person name="Moulton V."/>
            <person name="Van Oosterhout C."/>
            <person name="Grigoriev I."/>
        </authorList>
    </citation>
    <scope>NUCLEOTIDE SEQUENCE [LARGE SCALE GENOMIC DNA]</scope>
    <source>
        <strain evidence="2 3">CCMP1102</strain>
    </source>
</reference>
<proteinExistence type="predicted"/>
<dbReference type="InterPro" id="IPR046341">
    <property type="entry name" value="SET_dom_sf"/>
</dbReference>
<dbReference type="Proteomes" id="UP000095751">
    <property type="component" value="Unassembled WGS sequence"/>
</dbReference>
<feature type="region of interest" description="Disordered" evidence="1">
    <location>
        <begin position="646"/>
        <end position="718"/>
    </location>
</feature>
<accession>A0A1E7FDB3</accession>
<evidence type="ECO:0000313" key="3">
    <source>
        <dbReference type="Proteomes" id="UP000095751"/>
    </source>
</evidence>
<sequence>MTVPSYIRPSLLKRLLLLLLYSWYYSVTITAWTSGMVRISTSSSTRSILPQTLLRMSPSSSPQSPPDKLQQPLQIEQHRDMQPLSSWARSQGVVLADGIQLTEDTLGDWSLSTSKRFERGRAIMSVPSHLILSSDVNDDSFMCNVYAWMVEMGTQSQQDYLPEYMLVYKIIKEVYLGEFSPWYAWLQCLPRTFSTGLYLDELERYQVERMAGKYVRSQDSQYHDCLSLIQKLISSQGTNADDLIPTDFYQWMIEFPYNNNNDDDDEDLSFDNLVRWAFTVVFTRSWRSPDRKYAQIVPLGDLANHDSQLANLQPSFHQKDGAFQFYTTNDIDVVEPTSLGNLYLSYGLSYAPARYLVLFGFCDVTAAYIDAQLDFLEDDDSSDDNYSGMDGGKWPTTLDPSQLVVSTTNGALSEDVWIAFLYKILQENDPEMIPKIRKAFADEDDHDSGDMLLEQLLETWELKIAMEIEAYYQRLMETDFAPIIASEYDLAEHPNLSMIINYNLFIRDTYLNVLKHVNIFIAQSMAFQEISDSEGNNKEDNVDTAAKRASSIFDFQNDVSEILDEPSKNSYLSETSLNTLRPMGDLSSQQSFSSSDSTSSNRERAYYTSTTDTLGDISTEYFESQPGSFDQTSQGRIDANTMYTQTLPLDQRGNPRQTEDDSDNQFATNDGQEQSQRESTATYQLPVSSKSLETDTSPSQENYTSTTDQEFDTSYNSS</sequence>
<dbReference type="PANTHER" id="PTHR13271:SF34">
    <property type="entry name" value="N-LYSINE METHYLTRANSFERASE SETD6"/>
    <property type="match status" value="1"/>
</dbReference>
<dbReference type="CDD" id="cd10527">
    <property type="entry name" value="SET_LSMT"/>
    <property type="match status" value="1"/>
</dbReference>
<dbReference type="KEGG" id="fcy:FRACYDRAFT_240498"/>
<feature type="region of interest" description="Disordered" evidence="1">
    <location>
        <begin position="582"/>
        <end position="611"/>
    </location>
</feature>
<feature type="compositionally biased region" description="Polar residues" evidence="1">
    <location>
        <begin position="664"/>
        <end position="718"/>
    </location>
</feature>
<evidence type="ECO:0000256" key="1">
    <source>
        <dbReference type="SAM" id="MobiDB-lite"/>
    </source>
</evidence>
<dbReference type="Gene3D" id="3.90.1410.10">
    <property type="entry name" value="set domain protein methyltransferase, domain 1"/>
    <property type="match status" value="1"/>
</dbReference>
<dbReference type="InParanoid" id="A0A1E7FDB3"/>
<dbReference type="PANTHER" id="PTHR13271">
    <property type="entry name" value="UNCHARACTERIZED PUTATIVE METHYLTRANSFERASE"/>
    <property type="match status" value="1"/>
</dbReference>
<protein>
    <submittedName>
        <fullName evidence="2">SET domain-containing protein</fullName>
    </submittedName>
</protein>
<dbReference type="OrthoDB" id="441812at2759"/>
<dbReference type="GO" id="GO:0005634">
    <property type="term" value="C:nucleus"/>
    <property type="evidence" value="ECO:0007669"/>
    <property type="project" value="TreeGrafter"/>
</dbReference>
<organism evidence="2 3">
    <name type="scientific">Fragilariopsis cylindrus CCMP1102</name>
    <dbReference type="NCBI Taxonomy" id="635003"/>
    <lineage>
        <taxon>Eukaryota</taxon>
        <taxon>Sar</taxon>
        <taxon>Stramenopiles</taxon>
        <taxon>Ochrophyta</taxon>
        <taxon>Bacillariophyta</taxon>
        <taxon>Bacillariophyceae</taxon>
        <taxon>Bacillariophycidae</taxon>
        <taxon>Bacillariales</taxon>
        <taxon>Bacillariaceae</taxon>
        <taxon>Fragilariopsis</taxon>
    </lineage>
</organism>
<dbReference type="InterPro" id="IPR050600">
    <property type="entry name" value="SETD3_SETD6_MTase"/>
</dbReference>